<feature type="compositionally biased region" description="Polar residues" evidence="6">
    <location>
        <begin position="210"/>
        <end position="226"/>
    </location>
</feature>
<dbReference type="GO" id="GO:0003677">
    <property type="term" value="F:DNA binding"/>
    <property type="evidence" value="ECO:0007669"/>
    <property type="project" value="UniProtKB-KW"/>
</dbReference>
<proteinExistence type="predicted"/>
<dbReference type="PANTHER" id="PTHR31391">
    <property type="entry name" value="B3 DOMAIN-CONTAINING PROTEIN OS11G0197600-RELATED"/>
    <property type="match status" value="1"/>
</dbReference>
<dbReference type="AlphaFoldDB" id="A0AAD7PKH4"/>
<evidence type="ECO:0000256" key="1">
    <source>
        <dbReference type="ARBA" id="ARBA00004123"/>
    </source>
</evidence>
<evidence type="ECO:0000256" key="6">
    <source>
        <dbReference type="SAM" id="MobiDB-lite"/>
    </source>
</evidence>
<keyword evidence="4" id="KW-0804">Transcription</keyword>
<dbReference type="PROSITE" id="PS50863">
    <property type="entry name" value="B3"/>
    <property type="match status" value="1"/>
</dbReference>
<evidence type="ECO:0000313" key="9">
    <source>
        <dbReference type="Proteomes" id="UP001163823"/>
    </source>
</evidence>
<accession>A0AAD7PKH4</accession>
<evidence type="ECO:0000313" key="8">
    <source>
        <dbReference type="EMBL" id="KAJ7958095.1"/>
    </source>
</evidence>
<evidence type="ECO:0000259" key="7">
    <source>
        <dbReference type="PROSITE" id="PS50863"/>
    </source>
</evidence>
<protein>
    <submittedName>
        <fullName evidence="8">B3 domain-containing protein</fullName>
    </submittedName>
</protein>
<dbReference type="CDD" id="cd10017">
    <property type="entry name" value="B3_DNA"/>
    <property type="match status" value="1"/>
</dbReference>
<feature type="domain" description="TF-B3" evidence="7">
    <location>
        <begin position="22"/>
        <end position="115"/>
    </location>
</feature>
<dbReference type="Pfam" id="PF02362">
    <property type="entry name" value="B3"/>
    <property type="match status" value="1"/>
</dbReference>
<evidence type="ECO:0000256" key="5">
    <source>
        <dbReference type="ARBA" id="ARBA00023242"/>
    </source>
</evidence>
<dbReference type="KEGG" id="qsa:O6P43_018872"/>
<dbReference type="SMART" id="SM01019">
    <property type="entry name" value="B3"/>
    <property type="match status" value="1"/>
</dbReference>
<reference evidence="8" key="1">
    <citation type="journal article" date="2023" name="Science">
        <title>Elucidation of the pathway for biosynthesis of saponin adjuvants from the soapbark tree.</title>
        <authorList>
            <person name="Reed J."/>
            <person name="Orme A."/>
            <person name="El-Demerdash A."/>
            <person name="Owen C."/>
            <person name="Martin L.B.B."/>
            <person name="Misra R.C."/>
            <person name="Kikuchi S."/>
            <person name="Rejzek M."/>
            <person name="Martin A.C."/>
            <person name="Harkess A."/>
            <person name="Leebens-Mack J."/>
            <person name="Louveau T."/>
            <person name="Stephenson M.J."/>
            <person name="Osbourn A."/>
        </authorList>
    </citation>
    <scope>NUCLEOTIDE SEQUENCE</scope>
    <source>
        <strain evidence="8">S10</strain>
    </source>
</reference>
<dbReference type="InterPro" id="IPR003340">
    <property type="entry name" value="B3_DNA-bd"/>
</dbReference>
<keyword evidence="9" id="KW-1185">Reference proteome</keyword>
<dbReference type="Proteomes" id="UP001163823">
    <property type="component" value="Chromosome 8"/>
</dbReference>
<organism evidence="8 9">
    <name type="scientific">Quillaja saponaria</name>
    <name type="common">Soap bark tree</name>
    <dbReference type="NCBI Taxonomy" id="32244"/>
    <lineage>
        <taxon>Eukaryota</taxon>
        <taxon>Viridiplantae</taxon>
        <taxon>Streptophyta</taxon>
        <taxon>Embryophyta</taxon>
        <taxon>Tracheophyta</taxon>
        <taxon>Spermatophyta</taxon>
        <taxon>Magnoliopsida</taxon>
        <taxon>eudicotyledons</taxon>
        <taxon>Gunneridae</taxon>
        <taxon>Pentapetalae</taxon>
        <taxon>rosids</taxon>
        <taxon>fabids</taxon>
        <taxon>Fabales</taxon>
        <taxon>Quillajaceae</taxon>
        <taxon>Quillaja</taxon>
    </lineage>
</organism>
<dbReference type="InterPro" id="IPR044837">
    <property type="entry name" value="REM16-like"/>
</dbReference>
<keyword evidence="5" id="KW-0539">Nucleus</keyword>
<sequence length="308" mass="35164">MGETCRNSRASQEEIYWNHFKLVRFTQFLGSGYHEQLALPKKFSDYMKKKLPENVTLKGSSGLVWDVQLTTMDDTLFFTHGWQQFVKDHCLEETDFLNFTYNGDTQFDVSIVNRESLCEKEASYFVQKSEHTERESGGPSKQKQEISLEEVHTPSNAGVGHIEPEKSRDALNVQSRVVPFEDANKGTLKLASSGNHVQTKMKGQRIESSRGVTSQPAEPTSTSKTRTYSELYRSNRRPVTENEKTNALQLAEKASSTESINIIMRPTHVFKRFFVSLPTSGTMKYLSAQNQDVILRIGMDTWSVRYSY</sequence>
<name>A0AAD7PKH4_QUISA</name>
<dbReference type="SUPFAM" id="SSF101936">
    <property type="entry name" value="DNA-binding pseudobarrel domain"/>
    <property type="match status" value="1"/>
</dbReference>
<comment type="caution">
    <text evidence="8">The sequence shown here is derived from an EMBL/GenBank/DDBJ whole genome shotgun (WGS) entry which is preliminary data.</text>
</comment>
<gene>
    <name evidence="8" type="ORF">O6P43_018872</name>
</gene>
<dbReference type="Gene3D" id="2.40.330.10">
    <property type="entry name" value="DNA-binding pseudobarrel domain"/>
    <property type="match status" value="2"/>
</dbReference>
<feature type="region of interest" description="Disordered" evidence="6">
    <location>
        <begin position="195"/>
        <end position="226"/>
    </location>
</feature>
<dbReference type="GO" id="GO:0005634">
    <property type="term" value="C:nucleus"/>
    <property type="evidence" value="ECO:0007669"/>
    <property type="project" value="UniProtKB-SubCell"/>
</dbReference>
<dbReference type="PANTHER" id="PTHR31391:SF157">
    <property type="entry name" value="B3 DOMAIN-CONTAINING PROTEIN REM16"/>
    <property type="match status" value="1"/>
</dbReference>
<evidence type="ECO:0000256" key="2">
    <source>
        <dbReference type="ARBA" id="ARBA00023015"/>
    </source>
</evidence>
<dbReference type="EMBL" id="JARAOO010000008">
    <property type="protein sequence ID" value="KAJ7958095.1"/>
    <property type="molecule type" value="Genomic_DNA"/>
</dbReference>
<dbReference type="InterPro" id="IPR015300">
    <property type="entry name" value="DNA-bd_pseudobarrel_sf"/>
</dbReference>
<evidence type="ECO:0000256" key="4">
    <source>
        <dbReference type="ARBA" id="ARBA00023163"/>
    </source>
</evidence>
<feature type="region of interest" description="Disordered" evidence="6">
    <location>
        <begin position="128"/>
        <end position="168"/>
    </location>
</feature>
<evidence type="ECO:0000256" key="3">
    <source>
        <dbReference type="ARBA" id="ARBA00023125"/>
    </source>
</evidence>
<keyword evidence="2" id="KW-0805">Transcription regulation</keyword>
<comment type="subcellular location">
    <subcellularLocation>
        <location evidence="1">Nucleus</location>
    </subcellularLocation>
</comment>
<keyword evidence="3" id="KW-0238">DNA-binding</keyword>
<feature type="compositionally biased region" description="Basic and acidic residues" evidence="6">
    <location>
        <begin position="128"/>
        <end position="152"/>
    </location>
</feature>